<dbReference type="InParanoid" id="A0A168SHX2"/>
<dbReference type="OMA" id="EMTSTQI"/>
<keyword evidence="2" id="KW-1185">Reference proteome</keyword>
<gene>
    <name evidence="1" type="primary">ABSGL_14125.1 scaffold 14385</name>
</gene>
<dbReference type="OrthoDB" id="444432at2759"/>
<dbReference type="STRING" id="4829.A0A168SHX2"/>
<evidence type="ECO:0000313" key="1">
    <source>
        <dbReference type="EMBL" id="SAM08462.1"/>
    </source>
</evidence>
<dbReference type="InterPro" id="IPR024747">
    <property type="entry name" value="Pyridox_Oxase-rel"/>
</dbReference>
<dbReference type="AlphaFoldDB" id="A0A168SHX2"/>
<evidence type="ECO:0000313" key="2">
    <source>
        <dbReference type="Proteomes" id="UP000078561"/>
    </source>
</evidence>
<dbReference type="PANTHER" id="PTHR34071">
    <property type="entry name" value="5-NITROIMIDAZOLE ANTIBIOTICS RESISTANCE PROTEIN, NIMA-FAMILY-RELATED PROTEIN-RELATED"/>
    <property type="match status" value="1"/>
</dbReference>
<reference evidence="1" key="1">
    <citation type="submission" date="2016-04" db="EMBL/GenBank/DDBJ databases">
        <authorList>
            <person name="Evans L.H."/>
            <person name="Alamgir A."/>
            <person name="Owens N."/>
            <person name="Weber N.D."/>
            <person name="Virtaneva K."/>
            <person name="Barbian K."/>
            <person name="Babar A."/>
            <person name="Rosenke K."/>
        </authorList>
    </citation>
    <scope>NUCLEOTIDE SEQUENCE [LARGE SCALE GENOMIC DNA]</scope>
    <source>
        <strain evidence="1">CBS 101.48</strain>
    </source>
</reference>
<dbReference type="Proteomes" id="UP000078561">
    <property type="component" value="Unassembled WGS sequence"/>
</dbReference>
<evidence type="ECO:0008006" key="3">
    <source>
        <dbReference type="Google" id="ProtNLM"/>
    </source>
</evidence>
<dbReference type="Pfam" id="PF12900">
    <property type="entry name" value="Pyridox_ox_2"/>
    <property type="match status" value="1"/>
</dbReference>
<sequence length="230" mass="25702">MSYEVGPKTINNVRRHKERASYDYQSVHQALDDHFVGHVSFALDDEEDGEPLPVVIPMVYGRIDNKLYLHGYVSGRLIKHLAQGKKVAMAATHVNALVLALSPFHHSVGYRSVVVFGRGELVDDPEEKLEALKVITDQLVKGRWDQCRDSTKIELQTTKVIRVEIESASVKASERTEPKEDAADYKDQVLCDSVWTGIVPIKTVFGTPQPSAINKQPVPDNVKDLCKRSA</sequence>
<accession>A0A168SHX2</accession>
<name>A0A168SHX2_ABSGL</name>
<dbReference type="Gene3D" id="2.30.110.10">
    <property type="entry name" value="Electron Transport, Fmn-binding Protein, Chain A"/>
    <property type="match status" value="1"/>
</dbReference>
<dbReference type="EMBL" id="LT554895">
    <property type="protein sequence ID" value="SAM08462.1"/>
    <property type="molecule type" value="Genomic_DNA"/>
</dbReference>
<protein>
    <recommendedName>
        <fullName evidence="3">Flavin-nucleotide-binding protein</fullName>
    </recommendedName>
</protein>
<proteinExistence type="predicted"/>
<organism evidence="1">
    <name type="scientific">Absidia glauca</name>
    <name type="common">Pin mould</name>
    <dbReference type="NCBI Taxonomy" id="4829"/>
    <lineage>
        <taxon>Eukaryota</taxon>
        <taxon>Fungi</taxon>
        <taxon>Fungi incertae sedis</taxon>
        <taxon>Mucoromycota</taxon>
        <taxon>Mucoromycotina</taxon>
        <taxon>Mucoromycetes</taxon>
        <taxon>Mucorales</taxon>
        <taxon>Cunninghamellaceae</taxon>
        <taxon>Absidia</taxon>
    </lineage>
</organism>
<dbReference type="InterPro" id="IPR012349">
    <property type="entry name" value="Split_barrel_FMN-bd"/>
</dbReference>
<dbReference type="PANTHER" id="PTHR34071:SF2">
    <property type="entry name" value="FLAVIN-NUCLEOTIDE-BINDING PROTEIN"/>
    <property type="match status" value="1"/>
</dbReference>
<dbReference type="SUPFAM" id="SSF50475">
    <property type="entry name" value="FMN-binding split barrel"/>
    <property type="match status" value="1"/>
</dbReference>